<dbReference type="GO" id="GO:0005886">
    <property type="term" value="C:plasma membrane"/>
    <property type="evidence" value="ECO:0007669"/>
    <property type="project" value="TreeGrafter"/>
</dbReference>
<reference evidence="4" key="1">
    <citation type="submission" date="2019-03" db="EMBL/GenBank/DDBJ databases">
        <title>Snf2 controls pulcherriminic acid biosynthesis and connects pigmentation and antifungal activity of the yeast Metschnikowia pulcherrima.</title>
        <authorList>
            <person name="Gore-Lloyd D."/>
            <person name="Sumann I."/>
            <person name="Brachmann A.O."/>
            <person name="Schneeberger K."/>
            <person name="Ortiz-Merino R.A."/>
            <person name="Moreno-Beltran M."/>
            <person name="Schlaefli M."/>
            <person name="Kirner P."/>
            <person name="Santos Kron A."/>
            <person name="Wolfe K.H."/>
            <person name="Piel J."/>
            <person name="Ahrens C.H."/>
            <person name="Henk D."/>
            <person name="Freimoser F.M."/>
        </authorList>
    </citation>
    <scope>NUCLEOTIDE SEQUENCE [LARGE SCALE GENOMIC DNA]</scope>
    <source>
        <strain evidence="4">APC 1.2</strain>
    </source>
</reference>
<dbReference type="GO" id="GO:0005829">
    <property type="term" value="C:cytosol"/>
    <property type="evidence" value="ECO:0007669"/>
    <property type="project" value="TreeGrafter"/>
</dbReference>
<dbReference type="AlphaFoldDB" id="A0A4P6XS53"/>
<evidence type="ECO:0000256" key="1">
    <source>
        <dbReference type="SAM" id="MobiDB-lite"/>
    </source>
</evidence>
<feature type="compositionally biased region" description="Polar residues" evidence="1">
    <location>
        <begin position="578"/>
        <end position="589"/>
    </location>
</feature>
<gene>
    <name evidence="3" type="primary">MPUL0D02590</name>
    <name evidence="3" type="ORF">METSCH_D02590</name>
</gene>
<dbReference type="GO" id="GO:0070086">
    <property type="term" value="P:ubiquitin-dependent endocytosis"/>
    <property type="evidence" value="ECO:0007669"/>
    <property type="project" value="TreeGrafter"/>
</dbReference>
<feature type="domain" description="Arrestin-like N-terminal" evidence="2">
    <location>
        <begin position="6"/>
        <end position="131"/>
    </location>
</feature>
<accession>A0A4P6XS53</accession>
<evidence type="ECO:0000313" key="4">
    <source>
        <dbReference type="Proteomes" id="UP000292447"/>
    </source>
</evidence>
<dbReference type="STRING" id="2163413.A0A4P6XS53"/>
<dbReference type="EMBL" id="CP034459">
    <property type="protein sequence ID" value="QBM89196.1"/>
    <property type="molecule type" value="Genomic_DNA"/>
</dbReference>
<keyword evidence="4" id="KW-1185">Reference proteome</keyword>
<dbReference type="InterPro" id="IPR011021">
    <property type="entry name" value="Arrestin-like_N"/>
</dbReference>
<proteinExistence type="predicted"/>
<feature type="region of interest" description="Disordered" evidence="1">
    <location>
        <begin position="537"/>
        <end position="629"/>
    </location>
</feature>
<feature type="compositionally biased region" description="Basic and acidic residues" evidence="1">
    <location>
        <begin position="558"/>
        <end position="569"/>
    </location>
</feature>
<dbReference type="PANTHER" id="PTHR11188">
    <property type="entry name" value="ARRESTIN DOMAIN CONTAINING PROTEIN"/>
    <property type="match status" value="1"/>
</dbReference>
<feature type="region of interest" description="Disordered" evidence="1">
    <location>
        <begin position="60"/>
        <end position="82"/>
    </location>
</feature>
<dbReference type="InterPro" id="IPR050357">
    <property type="entry name" value="Arrestin_domain-protein"/>
</dbReference>
<dbReference type="PANTHER" id="PTHR11188:SF17">
    <property type="entry name" value="FI21816P1"/>
    <property type="match status" value="1"/>
</dbReference>
<name>A0A4P6XS53_9ASCO</name>
<dbReference type="GO" id="GO:0031625">
    <property type="term" value="F:ubiquitin protein ligase binding"/>
    <property type="evidence" value="ECO:0007669"/>
    <property type="project" value="TreeGrafter"/>
</dbReference>
<evidence type="ECO:0000313" key="3">
    <source>
        <dbReference type="EMBL" id="QBM89196.1"/>
    </source>
</evidence>
<dbReference type="InterPro" id="IPR014752">
    <property type="entry name" value="Arrestin-like_C"/>
</dbReference>
<dbReference type="Proteomes" id="UP000292447">
    <property type="component" value="Chromosome IV"/>
</dbReference>
<dbReference type="GO" id="GO:0030674">
    <property type="term" value="F:protein-macromolecule adaptor activity"/>
    <property type="evidence" value="ECO:0007669"/>
    <property type="project" value="TreeGrafter"/>
</dbReference>
<organism evidence="3 4">
    <name type="scientific">Metschnikowia aff. pulcherrima</name>
    <dbReference type="NCBI Taxonomy" id="2163413"/>
    <lineage>
        <taxon>Eukaryota</taxon>
        <taxon>Fungi</taxon>
        <taxon>Dikarya</taxon>
        <taxon>Ascomycota</taxon>
        <taxon>Saccharomycotina</taxon>
        <taxon>Pichiomycetes</taxon>
        <taxon>Metschnikowiaceae</taxon>
        <taxon>Metschnikowia</taxon>
    </lineage>
</organism>
<protein>
    <submittedName>
        <fullName evidence="3">Arrestin (Or S-antigen), N-terminal domain</fullName>
    </submittedName>
</protein>
<dbReference type="Pfam" id="PF00339">
    <property type="entry name" value="Arrestin_N"/>
    <property type="match status" value="1"/>
</dbReference>
<dbReference type="Gene3D" id="2.60.40.640">
    <property type="match status" value="1"/>
</dbReference>
<evidence type="ECO:0000259" key="2">
    <source>
        <dbReference type="Pfam" id="PF00339"/>
    </source>
</evidence>
<dbReference type="CDD" id="cd22952">
    <property type="entry name" value="ART10-like"/>
    <property type="match status" value="1"/>
</dbReference>
<sequence>MGYDVQIEIDRSRTGGTFTNHDIISGVVKLTTTSALTLAYIQVKLEGVAETQLVIPAGERQDMYGNGRRNRRNDKRDRKDKFRQDTHKILYDSTIVFPPENVRLVSQAKDFTLTPGTYTYGFQFKIPLSNSCKKLTGISNKIQFSKNSYDLVINNGNFNGRTLINSANNYILGISNPGRSTAGQAQSQEYHIDAQLPPTLQDMKGMASIKYFVKATCKRSSFLKANLRAFDPFVFLPLDLNSQYSPYREGQQFEEYRERFYRKDLVFKDRLPEVVGVKVPPSTKALPTTPETKSSKFFGSFFGTSSPQYLSSIRSGGLSSSGVAVKSQDVAFAFEMRMPYPPSLSPTTAPTFKLYFVSEVDPAAYSLANYGKPEHSNGLGIIYLQSLKFELRSVTIISVLDNDGLTSQIHQSRVEETLPLCSNTYQNLQFDLRKCKRQKSSSATSSAYVSNAYELEIPSKYYENFRLPRNLPPTFQTCNIARGYGLYVVAGVSSEKMSEAGSAREANEKVKYIDIFCPDIQILSGLKLTSNLHSNASGTSLGKAPDSRNGSLSSGYPPDHKPPLAEKHSQHSVPYANEKQSQNLGSSNGAVPDGPVDGSIPLPTYDDVVRESSYQDDSEHQRARYRYGA</sequence>